<evidence type="ECO:0000313" key="1">
    <source>
        <dbReference type="EMBL" id="MBW0513279.1"/>
    </source>
</evidence>
<accession>A0A9Q3HS83</accession>
<keyword evidence="2" id="KW-1185">Reference proteome</keyword>
<dbReference type="AlphaFoldDB" id="A0A9Q3HS83"/>
<comment type="caution">
    <text evidence="1">The sequence shown here is derived from an EMBL/GenBank/DDBJ whole genome shotgun (WGS) entry which is preliminary data.</text>
</comment>
<protein>
    <submittedName>
        <fullName evidence="1">Uncharacterized protein</fullName>
    </submittedName>
</protein>
<evidence type="ECO:0000313" key="2">
    <source>
        <dbReference type="Proteomes" id="UP000765509"/>
    </source>
</evidence>
<sequence length="89" mass="10137">MISGEDKKPVLKCHECVSTSKLANTCIKKTKINEAQVIQDVQCAEEKEESDQYSAVSEETPIEDYSRENITAFFEVTEVHIHLPQYSED</sequence>
<gene>
    <name evidence="1" type="ORF">O181_052994</name>
</gene>
<proteinExistence type="predicted"/>
<organism evidence="1 2">
    <name type="scientific">Austropuccinia psidii MF-1</name>
    <dbReference type="NCBI Taxonomy" id="1389203"/>
    <lineage>
        <taxon>Eukaryota</taxon>
        <taxon>Fungi</taxon>
        <taxon>Dikarya</taxon>
        <taxon>Basidiomycota</taxon>
        <taxon>Pucciniomycotina</taxon>
        <taxon>Pucciniomycetes</taxon>
        <taxon>Pucciniales</taxon>
        <taxon>Sphaerophragmiaceae</taxon>
        <taxon>Austropuccinia</taxon>
    </lineage>
</organism>
<dbReference type="Proteomes" id="UP000765509">
    <property type="component" value="Unassembled WGS sequence"/>
</dbReference>
<name>A0A9Q3HS83_9BASI</name>
<dbReference type="EMBL" id="AVOT02023323">
    <property type="protein sequence ID" value="MBW0513279.1"/>
    <property type="molecule type" value="Genomic_DNA"/>
</dbReference>
<reference evidence="1" key="1">
    <citation type="submission" date="2021-03" db="EMBL/GenBank/DDBJ databases">
        <title>Draft genome sequence of rust myrtle Austropuccinia psidii MF-1, a brazilian biotype.</title>
        <authorList>
            <person name="Quecine M.C."/>
            <person name="Pachon D.M.R."/>
            <person name="Bonatelli M.L."/>
            <person name="Correr F.H."/>
            <person name="Franceschini L.M."/>
            <person name="Leite T.F."/>
            <person name="Margarido G.R.A."/>
            <person name="Almeida C.A."/>
            <person name="Ferrarezi J.A."/>
            <person name="Labate C.A."/>
        </authorList>
    </citation>
    <scope>NUCLEOTIDE SEQUENCE</scope>
    <source>
        <strain evidence="1">MF-1</strain>
    </source>
</reference>